<keyword evidence="3 5" id="KW-1133">Transmembrane helix</keyword>
<dbReference type="Pfam" id="PF04893">
    <property type="entry name" value="Yip1"/>
    <property type="match status" value="1"/>
</dbReference>
<dbReference type="AlphaFoldDB" id="A0A424YFT8"/>
<feature type="transmembrane region" description="Helical" evidence="5">
    <location>
        <begin position="29"/>
        <end position="50"/>
    </location>
</feature>
<feature type="transmembrane region" description="Helical" evidence="5">
    <location>
        <begin position="128"/>
        <end position="149"/>
    </location>
</feature>
<evidence type="ECO:0000313" key="7">
    <source>
        <dbReference type="EMBL" id="RQD76728.1"/>
    </source>
</evidence>
<feature type="transmembrane region" description="Helical" evidence="5">
    <location>
        <begin position="161"/>
        <end position="181"/>
    </location>
</feature>
<dbReference type="EMBL" id="QZAA01000111">
    <property type="protein sequence ID" value="RQD76728.1"/>
    <property type="molecule type" value="Genomic_DNA"/>
</dbReference>
<keyword evidence="2 5" id="KW-0812">Transmembrane</keyword>
<organism evidence="7 8">
    <name type="scientific">Candidatus Syntrophonatronum acetioxidans</name>
    <dbReference type="NCBI Taxonomy" id="1795816"/>
    <lineage>
        <taxon>Bacteria</taxon>
        <taxon>Bacillati</taxon>
        <taxon>Bacillota</taxon>
        <taxon>Clostridia</taxon>
        <taxon>Eubacteriales</taxon>
        <taxon>Syntrophomonadaceae</taxon>
        <taxon>Candidatus Syntrophonatronum</taxon>
    </lineage>
</organism>
<keyword evidence="4 5" id="KW-0472">Membrane</keyword>
<proteinExistence type="predicted"/>
<evidence type="ECO:0000256" key="2">
    <source>
        <dbReference type="ARBA" id="ARBA00022692"/>
    </source>
</evidence>
<comment type="caution">
    <text evidence="7">The sequence shown here is derived from an EMBL/GenBank/DDBJ whole genome shotgun (WGS) entry which is preliminary data.</text>
</comment>
<name>A0A424YFT8_9FIRM</name>
<dbReference type="InterPro" id="IPR006977">
    <property type="entry name" value="Yip1_dom"/>
</dbReference>
<gene>
    <name evidence="7" type="ORF">D5R97_03855</name>
</gene>
<feature type="transmembrane region" description="Helical" evidence="5">
    <location>
        <begin position="193"/>
        <end position="219"/>
    </location>
</feature>
<evidence type="ECO:0000259" key="6">
    <source>
        <dbReference type="Pfam" id="PF04893"/>
    </source>
</evidence>
<evidence type="ECO:0000256" key="3">
    <source>
        <dbReference type="ARBA" id="ARBA00022989"/>
    </source>
</evidence>
<accession>A0A424YFT8</accession>
<evidence type="ECO:0000313" key="8">
    <source>
        <dbReference type="Proteomes" id="UP000285138"/>
    </source>
</evidence>
<evidence type="ECO:0000256" key="4">
    <source>
        <dbReference type="ARBA" id="ARBA00023136"/>
    </source>
</evidence>
<reference evidence="7 8" key="1">
    <citation type="submission" date="2018-08" db="EMBL/GenBank/DDBJ databases">
        <title>The metabolism and importance of syntrophic acetate oxidation coupled to methane or sulfide production in haloalkaline environments.</title>
        <authorList>
            <person name="Timmers P.H.A."/>
            <person name="Vavourakis C.D."/>
            <person name="Sorokin D.Y."/>
            <person name="Sinninghe Damste J.S."/>
            <person name="Muyzer G."/>
            <person name="Stams A.J.M."/>
            <person name="Plugge C.M."/>
        </authorList>
    </citation>
    <scope>NUCLEOTIDE SEQUENCE [LARGE SCALE GENOMIC DNA]</scope>
    <source>
        <strain evidence="7">MSAO_Bac1</strain>
    </source>
</reference>
<feature type="transmembrane region" description="Helical" evidence="5">
    <location>
        <begin position="86"/>
        <end position="107"/>
    </location>
</feature>
<sequence length="228" mass="25191">MIANFLDDFYDILFRPGQGMRKVGRQKTIWHGLLVYLVVNLIGTLSTASYQVQLLDLQELQQLPLPLEVTEGVLGMMPFMELLTKITLGPLYFLGAVAVLHLAASLLKGEKNNYQGNEGREGIKGDQGNVKGLGAVLGYGYLPYVFLAPVSLAARYVAFDLIQFASLIFFFWALILKVVGIREVYQFSSSRALLCYVLPAGVILAAFFLFALLAVIFFAPLMGQMVPL</sequence>
<comment type="subcellular location">
    <subcellularLocation>
        <location evidence="1">Membrane</location>
        <topology evidence="1">Multi-pass membrane protein</topology>
    </subcellularLocation>
</comment>
<evidence type="ECO:0000256" key="5">
    <source>
        <dbReference type="SAM" id="Phobius"/>
    </source>
</evidence>
<evidence type="ECO:0000256" key="1">
    <source>
        <dbReference type="ARBA" id="ARBA00004141"/>
    </source>
</evidence>
<feature type="domain" description="Yip1" evidence="6">
    <location>
        <begin position="11"/>
        <end position="209"/>
    </location>
</feature>
<protein>
    <submittedName>
        <fullName evidence="7">YIP1 family protein</fullName>
    </submittedName>
</protein>
<dbReference type="Proteomes" id="UP000285138">
    <property type="component" value="Unassembled WGS sequence"/>
</dbReference>
<dbReference type="GO" id="GO:0016020">
    <property type="term" value="C:membrane"/>
    <property type="evidence" value="ECO:0007669"/>
    <property type="project" value="UniProtKB-SubCell"/>
</dbReference>